<name>A0A545U0Z6_9PROT</name>
<evidence type="ECO:0000256" key="6">
    <source>
        <dbReference type="ARBA" id="ARBA00022989"/>
    </source>
</evidence>
<dbReference type="RefSeq" id="WP_142894128.1">
    <property type="nucleotide sequence ID" value="NZ_ML660052.1"/>
</dbReference>
<keyword evidence="2 9" id="KW-0813">Transport</keyword>
<dbReference type="InterPro" id="IPR007387">
    <property type="entry name" value="TRAP_DctQ"/>
</dbReference>
<evidence type="ECO:0000256" key="1">
    <source>
        <dbReference type="ARBA" id="ARBA00004429"/>
    </source>
</evidence>
<keyword evidence="6 9" id="KW-1133">Transmembrane helix</keyword>
<dbReference type="InterPro" id="IPR055348">
    <property type="entry name" value="DctQ"/>
</dbReference>
<keyword evidence="5 9" id="KW-0812">Transmembrane</keyword>
<accession>A0A545U0Z6</accession>
<comment type="similarity">
    <text evidence="8 9">Belongs to the TRAP transporter small permease family.</text>
</comment>
<evidence type="ECO:0000313" key="11">
    <source>
        <dbReference type="EMBL" id="TQV83151.1"/>
    </source>
</evidence>
<dbReference type="PANTHER" id="PTHR35011:SF10">
    <property type="entry name" value="TRAP TRANSPORTER SMALL PERMEASE PROTEIN"/>
    <property type="match status" value="1"/>
</dbReference>
<comment type="subcellular location">
    <subcellularLocation>
        <location evidence="1 9">Cell inner membrane</location>
        <topology evidence="1 9">Multi-pass membrane protein</topology>
    </subcellularLocation>
</comment>
<feature type="domain" description="Tripartite ATP-independent periplasmic transporters DctQ component" evidence="10">
    <location>
        <begin position="20"/>
        <end position="151"/>
    </location>
</feature>
<comment type="subunit">
    <text evidence="9">The complex comprises the extracytoplasmic solute receptor protein and the two transmembrane proteins.</text>
</comment>
<evidence type="ECO:0000313" key="12">
    <source>
        <dbReference type="Proteomes" id="UP000315252"/>
    </source>
</evidence>
<evidence type="ECO:0000256" key="3">
    <source>
        <dbReference type="ARBA" id="ARBA00022475"/>
    </source>
</evidence>
<evidence type="ECO:0000256" key="9">
    <source>
        <dbReference type="RuleBase" id="RU369079"/>
    </source>
</evidence>
<comment type="function">
    <text evidence="9">Part of the tripartite ATP-independent periplasmic (TRAP) transport system.</text>
</comment>
<dbReference type="AlphaFoldDB" id="A0A545U0Z6"/>
<protein>
    <recommendedName>
        <fullName evidence="9">TRAP transporter small permease protein</fullName>
    </recommendedName>
</protein>
<keyword evidence="12" id="KW-1185">Reference proteome</keyword>
<dbReference type="Pfam" id="PF04290">
    <property type="entry name" value="DctQ"/>
    <property type="match status" value="1"/>
</dbReference>
<feature type="transmembrane region" description="Helical" evidence="9">
    <location>
        <begin position="42"/>
        <end position="61"/>
    </location>
</feature>
<keyword evidence="4 9" id="KW-0997">Cell inner membrane</keyword>
<dbReference type="EMBL" id="VHSH01000001">
    <property type="protein sequence ID" value="TQV83151.1"/>
    <property type="molecule type" value="Genomic_DNA"/>
</dbReference>
<dbReference type="GO" id="GO:0015740">
    <property type="term" value="P:C4-dicarboxylate transport"/>
    <property type="evidence" value="ECO:0007669"/>
    <property type="project" value="TreeGrafter"/>
</dbReference>
<keyword evidence="3" id="KW-1003">Cell membrane</keyword>
<feature type="transmembrane region" description="Helical" evidence="9">
    <location>
        <begin position="12"/>
        <end position="30"/>
    </location>
</feature>
<evidence type="ECO:0000256" key="8">
    <source>
        <dbReference type="ARBA" id="ARBA00038436"/>
    </source>
</evidence>
<feature type="transmembrane region" description="Helical" evidence="9">
    <location>
        <begin position="130"/>
        <end position="148"/>
    </location>
</feature>
<feature type="transmembrane region" description="Helical" evidence="9">
    <location>
        <begin position="82"/>
        <end position="104"/>
    </location>
</feature>
<evidence type="ECO:0000256" key="4">
    <source>
        <dbReference type="ARBA" id="ARBA00022519"/>
    </source>
</evidence>
<evidence type="ECO:0000256" key="7">
    <source>
        <dbReference type="ARBA" id="ARBA00023136"/>
    </source>
</evidence>
<keyword evidence="7 9" id="KW-0472">Membrane</keyword>
<dbReference type="PANTHER" id="PTHR35011">
    <property type="entry name" value="2,3-DIKETO-L-GULONATE TRAP TRANSPORTER SMALL PERMEASE PROTEIN YIAM"/>
    <property type="match status" value="1"/>
</dbReference>
<reference evidence="11 12" key="1">
    <citation type="submission" date="2019-06" db="EMBL/GenBank/DDBJ databases">
        <title>Whole genome sequence for Rhodospirillaceae sp. R148.</title>
        <authorList>
            <person name="Wang G."/>
        </authorList>
    </citation>
    <scope>NUCLEOTIDE SEQUENCE [LARGE SCALE GENOMIC DNA]</scope>
    <source>
        <strain evidence="11 12">R148</strain>
    </source>
</reference>
<organism evidence="11 12">
    <name type="scientific">Denitrobaculum tricleocarpae</name>
    <dbReference type="NCBI Taxonomy" id="2591009"/>
    <lineage>
        <taxon>Bacteria</taxon>
        <taxon>Pseudomonadati</taxon>
        <taxon>Pseudomonadota</taxon>
        <taxon>Alphaproteobacteria</taxon>
        <taxon>Rhodospirillales</taxon>
        <taxon>Rhodospirillaceae</taxon>
        <taxon>Denitrobaculum</taxon>
    </lineage>
</organism>
<proteinExistence type="inferred from homology"/>
<evidence type="ECO:0000256" key="5">
    <source>
        <dbReference type="ARBA" id="ARBA00022692"/>
    </source>
</evidence>
<dbReference type="GO" id="GO:0005886">
    <property type="term" value="C:plasma membrane"/>
    <property type="evidence" value="ECO:0007669"/>
    <property type="project" value="UniProtKB-SubCell"/>
</dbReference>
<comment type="caution">
    <text evidence="11">The sequence shown here is derived from an EMBL/GenBank/DDBJ whole genome shotgun (WGS) entry which is preliminary data.</text>
</comment>
<sequence>MLGTLERALSGVAALCVIGLCVVITGTVLSRGLLGWSIPDDVIIVRELMIGAIILPLAYVTSSRSHIAVEVLYNHLGRRTQLCLMAFGTSFGFVTLLPLLYAAWNELLYALEAETYFFGDLELPEWPGKLAFFVGLFFFIFRLSLLMASDLRTAWNGEGSADNAKEL</sequence>
<evidence type="ECO:0000259" key="10">
    <source>
        <dbReference type="Pfam" id="PF04290"/>
    </source>
</evidence>
<dbReference type="GO" id="GO:0022857">
    <property type="term" value="F:transmembrane transporter activity"/>
    <property type="evidence" value="ECO:0007669"/>
    <property type="project" value="UniProtKB-UniRule"/>
</dbReference>
<dbReference type="Proteomes" id="UP000315252">
    <property type="component" value="Unassembled WGS sequence"/>
</dbReference>
<dbReference type="OrthoDB" id="6385730at2"/>
<gene>
    <name evidence="11" type="ORF">FKG95_00680</name>
</gene>
<evidence type="ECO:0000256" key="2">
    <source>
        <dbReference type="ARBA" id="ARBA00022448"/>
    </source>
</evidence>